<keyword evidence="4 9" id="KW-1133">Transmembrane helix</keyword>
<dbReference type="PANTHER" id="PTHR11494:SF9">
    <property type="entry name" value="SI:DKEY-1H24.6"/>
    <property type="match status" value="1"/>
</dbReference>
<name>A0A8C2WYJ3_CYCLU</name>
<evidence type="ECO:0000256" key="7">
    <source>
        <dbReference type="ARBA" id="ARBA00023180"/>
    </source>
</evidence>
<reference evidence="11" key="2">
    <citation type="submission" date="2025-09" db="UniProtKB">
        <authorList>
            <consortium name="Ensembl"/>
        </authorList>
    </citation>
    <scope>IDENTIFICATION</scope>
</reference>
<reference evidence="11" key="1">
    <citation type="submission" date="2025-08" db="UniProtKB">
        <authorList>
            <consortium name="Ensembl"/>
        </authorList>
    </citation>
    <scope>IDENTIFICATION</scope>
</reference>
<dbReference type="RefSeq" id="XP_034407531.1">
    <property type="nucleotide sequence ID" value="XM_034551640.1"/>
</dbReference>
<feature type="chain" id="PRO_5034281947" evidence="10">
    <location>
        <begin position="31"/>
        <end position="229"/>
    </location>
</feature>
<comment type="subcellular location">
    <subcellularLocation>
        <location evidence="1">Membrane</location>
        <topology evidence="1">Single-pass type I membrane protein</topology>
    </subcellularLocation>
</comment>
<dbReference type="KEGG" id="clum:117743788"/>
<evidence type="ECO:0000256" key="6">
    <source>
        <dbReference type="ARBA" id="ARBA00023157"/>
    </source>
</evidence>
<keyword evidence="6" id="KW-1015">Disulfide bond</keyword>
<dbReference type="PROSITE" id="PS51257">
    <property type="entry name" value="PROKAR_LIPOPROTEIN"/>
    <property type="match status" value="1"/>
</dbReference>
<evidence type="ECO:0000313" key="11">
    <source>
        <dbReference type="Ensembl" id="ENSCLMP00005008663.1"/>
    </source>
</evidence>
<keyword evidence="8" id="KW-0393">Immunoglobulin domain</keyword>
<feature type="transmembrane region" description="Helical" evidence="9">
    <location>
        <begin position="167"/>
        <end position="193"/>
    </location>
</feature>
<dbReference type="GeneID" id="117743788"/>
<feature type="signal peptide" evidence="10">
    <location>
        <begin position="1"/>
        <end position="30"/>
    </location>
</feature>
<evidence type="ECO:0000256" key="9">
    <source>
        <dbReference type="SAM" id="Phobius"/>
    </source>
</evidence>
<dbReference type="AlphaFoldDB" id="A0A8C2WYJ3"/>
<proteinExistence type="predicted"/>
<evidence type="ECO:0000256" key="5">
    <source>
        <dbReference type="ARBA" id="ARBA00023136"/>
    </source>
</evidence>
<accession>A0A8C2WYJ3</accession>
<keyword evidence="3 10" id="KW-0732">Signal</keyword>
<keyword evidence="2 9" id="KW-0812">Transmembrane</keyword>
<gene>
    <name evidence="11" type="primary">si:dkey-1h24.6</name>
</gene>
<sequence length="229" mass="26272">MREFIVWVQKIKMRACWMFLMLLSCRLSHAAKSQDSCACKDQIKIVCVPAGGDVPVPCPKLTGEDVIFNLFKDDEVIYNHTCIGDKQAPDCKPQYTRAGVKLLENTDSFMLTRVNASSYGIYGCEGIRIFPPPFIKSTLWMQLLVEGYQCNFHRDHRTPGDQQDGFLWIWILGLALLCTYSVIITIVAVIILVKWRTLDIQSDYMNTKPKAHKDCRKKRGLQIPIPRHF</sequence>
<dbReference type="Ensembl" id="ENSCLMT00005009466.1">
    <property type="protein sequence ID" value="ENSCLMP00005008663.1"/>
    <property type="gene ID" value="ENSCLMG00005004959.1"/>
</dbReference>
<dbReference type="GO" id="GO:0009897">
    <property type="term" value="C:external side of plasma membrane"/>
    <property type="evidence" value="ECO:0007669"/>
    <property type="project" value="TreeGrafter"/>
</dbReference>
<dbReference type="GO" id="GO:0050852">
    <property type="term" value="P:T cell receptor signaling pathway"/>
    <property type="evidence" value="ECO:0007669"/>
    <property type="project" value="TreeGrafter"/>
</dbReference>
<keyword evidence="7" id="KW-0325">Glycoprotein</keyword>
<evidence type="ECO:0000256" key="8">
    <source>
        <dbReference type="ARBA" id="ARBA00023319"/>
    </source>
</evidence>
<evidence type="ECO:0000313" key="12">
    <source>
        <dbReference type="Proteomes" id="UP000694565"/>
    </source>
</evidence>
<dbReference type="OrthoDB" id="8654606at2759"/>
<dbReference type="GO" id="GO:0042129">
    <property type="term" value="P:regulation of T cell proliferation"/>
    <property type="evidence" value="ECO:0007669"/>
    <property type="project" value="InterPro"/>
</dbReference>
<dbReference type="Proteomes" id="UP000694565">
    <property type="component" value="Unplaced"/>
</dbReference>
<evidence type="ECO:0000256" key="10">
    <source>
        <dbReference type="SAM" id="SignalP"/>
    </source>
</evidence>
<evidence type="ECO:0000256" key="1">
    <source>
        <dbReference type="ARBA" id="ARBA00004479"/>
    </source>
</evidence>
<evidence type="ECO:0000256" key="4">
    <source>
        <dbReference type="ARBA" id="ARBA00022989"/>
    </source>
</evidence>
<dbReference type="GeneTree" id="ENSGT00990000203779"/>
<keyword evidence="5 9" id="KW-0472">Membrane</keyword>
<organism evidence="11 12">
    <name type="scientific">Cyclopterus lumpus</name>
    <name type="common">Lumpsucker</name>
    <dbReference type="NCBI Taxonomy" id="8103"/>
    <lineage>
        <taxon>Eukaryota</taxon>
        <taxon>Metazoa</taxon>
        <taxon>Chordata</taxon>
        <taxon>Craniata</taxon>
        <taxon>Vertebrata</taxon>
        <taxon>Euteleostomi</taxon>
        <taxon>Actinopterygii</taxon>
        <taxon>Neopterygii</taxon>
        <taxon>Teleostei</taxon>
        <taxon>Neoteleostei</taxon>
        <taxon>Acanthomorphata</taxon>
        <taxon>Eupercaria</taxon>
        <taxon>Perciformes</taxon>
        <taxon>Cottioidei</taxon>
        <taxon>Cottales</taxon>
        <taxon>Cyclopteridae</taxon>
        <taxon>Cyclopterus</taxon>
    </lineage>
</organism>
<dbReference type="InterPro" id="IPR040216">
    <property type="entry name" value="CTLA4/CD28"/>
</dbReference>
<keyword evidence="12" id="KW-1185">Reference proteome</keyword>
<evidence type="ECO:0000256" key="3">
    <source>
        <dbReference type="ARBA" id="ARBA00022729"/>
    </source>
</evidence>
<protein>
    <submittedName>
        <fullName evidence="11">Uncharacterized protein</fullName>
    </submittedName>
</protein>
<evidence type="ECO:0000256" key="2">
    <source>
        <dbReference type="ARBA" id="ARBA00022692"/>
    </source>
</evidence>
<dbReference type="PANTHER" id="PTHR11494">
    <property type="entry name" value="CYTOTOXIC T-LYMPHOCYTE PROTEIN"/>
    <property type="match status" value="1"/>
</dbReference>